<dbReference type="Proteomes" id="UP000793456">
    <property type="component" value="Chromosome II"/>
</dbReference>
<keyword evidence="2" id="KW-1185">Reference proteome</keyword>
<sequence length="487" mass="54985">MHKSQKSSTGGGNAVFYRPVAITTEIRAGFLFKSPPPKRLKTEKSWKKRYFVLFKISEQEHQLKYFRNPQEKDKPLGGIDLSHISLLKLNPENHPKWPWIQKSFRCSPSCVLYIRAADRDYFLIGENSEDVDAWFSDLFEALKTRPHKFVSTEELSNGQPTIEVISKPLPWKKKSAPVSEKEESKMRSMSDPISNNVDDDTIKPKAENYSKRRASEPVNPIYDYPFSYLRNAQAAENDTTRPKSLDSIYETMDIRGSKITVKNNEQLAHATDGEVEEVGTDGTLMRSCNQIFDKFKTQVPPLPTCDEEAASEDREETRLTSDFSSSSSDNGAISPVEMLEGQNGHTLEKQSSTESLDTITPEERDIEIKQADVKKHLTLTQVDGKPCVTGWTGQPQSVCLFHKGDQILGFNDLHTGSVGGVQHVHEQVSQERGEIDHPASTWMPAFAFSKLSLQRMTGMRHYLLLALLTSTVCVAVFKWLFEGSSLM</sequence>
<protein>
    <submittedName>
        <fullName evidence="1">Uncharacterized protein</fullName>
    </submittedName>
</protein>
<gene>
    <name evidence="1" type="ORF">E3U43_012598</name>
</gene>
<reference evidence="1" key="1">
    <citation type="submission" date="2018-11" db="EMBL/GenBank/DDBJ databases">
        <title>The sequence and de novo assembly of Larimichthys crocea genome using PacBio and Hi-C technologies.</title>
        <authorList>
            <person name="Xu P."/>
            <person name="Chen B."/>
            <person name="Zhou Z."/>
            <person name="Ke Q."/>
            <person name="Wu Y."/>
            <person name="Bai H."/>
            <person name="Pu F."/>
        </authorList>
    </citation>
    <scope>NUCLEOTIDE SEQUENCE</scope>
    <source>
        <tissue evidence="1">Muscle</tissue>
    </source>
</reference>
<comment type="caution">
    <text evidence="1">The sequence shown here is derived from an EMBL/GenBank/DDBJ whole genome shotgun (WGS) entry which is preliminary data.</text>
</comment>
<evidence type="ECO:0000313" key="1">
    <source>
        <dbReference type="EMBL" id="TMS22333.1"/>
    </source>
</evidence>
<accession>A0ACD3RSC8</accession>
<evidence type="ECO:0000313" key="2">
    <source>
        <dbReference type="Proteomes" id="UP000793456"/>
    </source>
</evidence>
<proteinExistence type="predicted"/>
<dbReference type="EMBL" id="CM011675">
    <property type="protein sequence ID" value="TMS22333.1"/>
    <property type="molecule type" value="Genomic_DNA"/>
</dbReference>
<organism evidence="1 2">
    <name type="scientific">Larimichthys crocea</name>
    <name type="common">Large yellow croaker</name>
    <name type="synonym">Pseudosciaena crocea</name>
    <dbReference type="NCBI Taxonomy" id="215358"/>
    <lineage>
        <taxon>Eukaryota</taxon>
        <taxon>Metazoa</taxon>
        <taxon>Chordata</taxon>
        <taxon>Craniata</taxon>
        <taxon>Vertebrata</taxon>
        <taxon>Euteleostomi</taxon>
        <taxon>Actinopterygii</taxon>
        <taxon>Neopterygii</taxon>
        <taxon>Teleostei</taxon>
        <taxon>Neoteleostei</taxon>
        <taxon>Acanthomorphata</taxon>
        <taxon>Eupercaria</taxon>
        <taxon>Sciaenidae</taxon>
        <taxon>Larimichthys</taxon>
    </lineage>
</organism>
<name>A0ACD3RSC8_LARCR</name>